<proteinExistence type="predicted"/>
<dbReference type="Pfam" id="PF05193">
    <property type="entry name" value="Peptidase_M16_C"/>
    <property type="match status" value="1"/>
</dbReference>
<feature type="domain" description="Peptidase M16C associated" evidence="3">
    <location>
        <begin position="483"/>
        <end position="733"/>
    </location>
</feature>
<dbReference type="Gene3D" id="3.30.830.10">
    <property type="entry name" value="Metalloenzyme, LuxS/M16 peptidase-like"/>
    <property type="match status" value="4"/>
</dbReference>
<evidence type="ECO:0000259" key="3">
    <source>
        <dbReference type="SMART" id="SM01264"/>
    </source>
</evidence>
<gene>
    <name evidence="4" type="ORF">KEM10_04355</name>
</gene>
<dbReference type="SMART" id="SM01264">
    <property type="entry name" value="M16C_associated"/>
    <property type="match status" value="1"/>
</dbReference>
<dbReference type="PANTHER" id="PTHR43016">
    <property type="entry name" value="PRESEQUENCE PROTEASE"/>
    <property type="match status" value="1"/>
</dbReference>
<evidence type="ECO:0000313" key="5">
    <source>
        <dbReference type="Proteomes" id="UP000708576"/>
    </source>
</evidence>
<feature type="chain" id="PRO_5045836096" evidence="2">
    <location>
        <begin position="20"/>
        <end position="994"/>
    </location>
</feature>
<dbReference type="CDD" id="cd22265">
    <property type="entry name" value="UDM1_RNF168"/>
    <property type="match status" value="1"/>
</dbReference>
<feature type="coiled-coil region" evidence="1">
    <location>
        <begin position="491"/>
        <end position="529"/>
    </location>
</feature>
<evidence type="ECO:0000256" key="1">
    <source>
        <dbReference type="SAM" id="Coils"/>
    </source>
</evidence>
<evidence type="ECO:0000313" key="4">
    <source>
        <dbReference type="EMBL" id="MBS2097500.1"/>
    </source>
</evidence>
<organism evidence="4 5">
    <name type="scientific">Carboxylicivirga linearis</name>
    <dbReference type="NCBI Taxonomy" id="1628157"/>
    <lineage>
        <taxon>Bacteria</taxon>
        <taxon>Pseudomonadati</taxon>
        <taxon>Bacteroidota</taxon>
        <taxon>Bacteroidia</taxon>
        <taxon>Marinilabiliales</taxon>
        <taxon>Marinilabiliaceae</taxon>
        <taxon>Carboxylicivirga</taxon>
    </lineage>
</organism>
<reference evidence="4 5" key="1">
    <citation type="journal article" date="2015" name="Int. J. Syst. Evol. Microbiol.">
        <title>Carboxylicivirga linearis sp. nov., isolated from a sea cucumber culture pond.</title>
        <authorList>
            <person name="Wang F.Q."/>
            <person name="Zhou Y.X."/>
            <person name="Lin X.Z."/>
            <person name="Chen G.J."/>
            <person name="Du Z.J."/>
        </authorList>
    </citation>
    <scope>NUCLEOTIDE SEQUENCE [LARGE SCALE GENOMIC DNA]</scope>
    <source>
        <strain evidence="4 5">FB218</strain>
    </source>
</reference>
<sequence>MRKNVFFLLLALLATISSCGPQDKYVSGEQYHGFTLVEKRFVEEVNAECYLFKHDKSGAQLLKIAADDPNKLFNIAFKTAPQTDYGTPHIMEHSVLNGSKNFPVKSPFDVLMKGSLNTFLNAMTGSDITTYPVASMNEKDYFNLMHVYLDAVLNPLIYEDPRILKQEGWHHEMESVDGDVIYKGVVYNEMKGSFSSPRRELGYQMSKLLFPDNTYGVSSGGYPSEIPKLTNEYFINFHKKFYHPGNSYILLYGDADLDKELEFIDAEYLANYDLPKEKIEIPLQKPFDAMKEAEKSYPVPDGAPTEDQTFLNLAFVVGQSTDRTLAMTFDIISEALVNNESAPLRLALQEAGIGKDVSAYFGEDKQCSFQITVQNANPEDKDTFKDIVFKTLQAVVDSGFDKSMVEGIINRTEFSLKEGNTPQKGLMYLMQSYQPWFFANDPFLGLEFNKPLSDVKKALTTNLLEDAISTHIMNNNHSALLVLKPEEGLQAKLDEATKKELEEYKKQLSEEEKEQLVAETKELIEYQKREDSPEALATIPMLELSDISPDIQWYEVDEKKVSDINVIHHNTFTNNILYSYLYFDLRTLPQELIPYSELLTNLLGKLNTENYSYGDLDTEMNIHTGGFNTYTTSYLESHNDDQLLPKFAVYGKSTAEKAGKLYALTNEVLQHSKFDDKERLKELITRHQSRVDSRIKNNGINYALTRLRSYYSNSGMFSELTGGIEYYDFITDLSDNFDDKSDEIIANLEKTASFIFSKDNLIAAITCDDKDFSSYSEGLALLSSELPSNETPLNQWAFDFDKKNEGLKTASKVQYVVKGYNFKKLGYEYDGKLKVLNQILSRDWLQNQVRVIGGAYGGFCGFSNSGNVYFASYRDPNLKETIENYDKTPGFIETFDADSTAMTRFIIGTIANMDEPMTPSQKGNEAIRNYFEKNTPEELKAERTAVLSTTKEDIKEMKKMVEDILDQDAIFVYGNENKVQENADLFGNVISITE</sequence>
<dbReference type="InterPro" id="IPR055130">
    <property type="entry name" value="PreP_C"/>
</dbReference>
<keyword evidence="1" id="KW-0175">Coiled coil</keyword>
<dbReference type="Pfam" id="PF08367">
    <property type="entry name" value="M16C_assoc"/>
    <property type="match status" value="1"/>
</dbReference>
<dbReference type="RefSeq" id="WP_212213984.1">
    <property type="nucleotide sequence ID" value="NZ_JAGUCO010000002.1"/>
</dbReference>
<keyword evidence="5" id="KW-1185">Reference proteome</keyword>
<dbReference type="EMBL" id="JAGUCO010000002">
    <property type="protein sequence ID" value="MBS2097500.1"/>
    <property type="molecule type" value="Genomic_DNA"/>
</dbReference>
<dbReference type="Pfam" id="PF22516">
    <property type="entry name" value="PreP_C"/>
    <property type="match status" value="1"/>
</dbReference>
<protein>
    <submittedName>
        <fullName evidence="4">Insulinase family protein</fullName>
    </submittedName>
</protein>
<dbReference type="InterPro" id="IPR011249">
    <property type="entry name" value="Metalloenz_LuxS/M16"/>
</dbReference>
<evidence type="ECO:0000256" key="2">
    <source>
        <dbReference type="SAM" id="SignalP"/>
    </source>
</evidence>
<dbReference type="PANTHER" id="PTHR43016:SF13">
    <property type="entry name" value="PRESEQUENCE PROTEASE, MITOCHONDRIAL"/>
    <property type="match status" value="1"/>
</dbReference>
<dbReference type="Proteomes" id="UP000708576">
    <property type="component" value="Unassembled WGS sequence"/>
</dbReference>
<name>A0ABS5JRN3_9BACT</name>
<feature type="signal peptide" evidence="2">
    <location>
        <begin position="1"/>
        <end position="19"/>
    </location>
</feature>
<dbReference type="SUPFAM" id="SSF63411">
    <property type="entry name" value="LuxS/MPP-like metallohydrolase"/>
    <property type="match status" value="4"/>
</dbReference>
<comment type="caution">
    <text evidence="4">The sequence shown here is derived from an EMBL/GenBank/DDBJ whole genome shotgun (WGS) entry which is preliminary data.</text>
</comment>
<dbReference type="PROSITE" id="PS51257">
    <property type="entry name" value="PROKAR_LIPOPROTEIN"/>
    <property type="match status" value="1"/>
</dbReference>
<accession>A0ABS5JRN3</accession>
<dbReference type="InterPro" id="IPR013578">
    <property type="entry name" value="Peptidase_M16C_assoc"/>
</dbReference>
<keyword evidence="2" id="KW-0732">Signal</keyword>
<dbReference type="InterPro" id="IPR007863">
    <property type="entry name" value="Peptidase_M16_C"/>
</dbReference>